<dbReference type="InterPro" id="IPR012337">
    <property type="entry name" value="RNaseH-like_sf"/>
</dbReference>
<dbReference type="PANTHER" id="PTHR34072:SF52">
    <property type="entry name" value="RIBONUCLEASE H"/>
    <property type="match status" value="1"/>
</dbReference>
<sequence>MTQKDLSFPQRRWLELLKHYELVIDYYPGKANVFADSLSRKSLFSLRAMNTRFTLSEDKSILAVLRDRSIFLQQIFEAQKSDSELQAKRAKCELCSDSDFRIGSDDCLMFQDRVVVDRLTKSDHFIPVHTSYSLDKLSELYITEIVRLHEVPISIISDRDPRFTSRFWKNLQEALHMKLNFSTTIHPETVGQFERMIQVLEDMFRCCVLEFEDPSHMISPTEVEIRPDMTYGEEPIKILAQEVKQLRNKSIALVKVLWQRHGSKRLRGNPRKL</sequence>
<evidence type="ECO:0000259" key="1">
    <source>
        <dbReference type="PROSITE" id="PS50994"/>
    </source>
</evidence>
<feature type="domain" description="Integrase catalytic" evidence="1">
    <location>
        <begin position="114"/>
        <end position="205"/>
    </location>
</feature>
<dbReference type="PANTHER" id="PTHR34072">
    <property type="entry name" value="ENZYMATIC POLYPROTEIN-RELATED"/>
    <property type="match status" value="1"/>
</dbReference>
<accession>A0A5B6UYS9</accession>
<dbReference type="InterPro" id="IPR001584">
    <property type="entry name" value="Integrase_cat-core"/>
</dbReference>
<evidence type="ECO:0000313" key="3">
    <source>
        <dbReference type="Proteomes" id="UP000325315"/>
    </source>
</evidence>
<keyword evidence="3" id="KW-1185">Reference proteome</keyword>
<comment type="caution">
    <text evidence="2">The sequence shown here is derived from an EMBL/GenBank/DDBJ whole genome shotgun (WGS) entry which is preliminary data.</text>
</comment>
<proteinExistence type="predicted"/>
<reference evidence="3" key="1">
    <citation type="journal article" date="2019" name="Plant Biotechnol. J.">
        <title>Genome sequencing of the Australian wild diploid species Gossypium australe highlights disease resistance and delayed gland morphogenesis.</title>
        <authorList>
            <person name="Cai Y."/>
            <person name="Cai X."/>
            <person name="Wang Q."/>
            <person name="Wang P."/>
            <person name="Zhang Y."/>
            <person name="Cai C."/>
            <person name="Xu Y."/>
            <person name="Wang K."/>
            <person name="Zhou Z."/>
            <person name="Wang C."/>
            <person name="Geng S."/>
            <person name="Li B."/>
            <person name="Dong Q."/>
            <person name="Hou Y."/>
            <person name="Wang H."/>
            <person name="Ai P."/>
            <person name="Liu Z."/>
            <person name="Yi F."/>
            <person name="Sun M."/>
            <person name="An G."/>
            <person name="Cheng J."/>
            <person name="Zhang Y."/>
            <person name="Shi Q."/>
            <person name="Xie Y."/>
            <person name="Shi X."/>
            <person name="Chang Y."/>
            <person name="Huang F."/>
            <person name="Chen Y."/>
            <person name="Hong S."/>
            <person name="Mi L."/>
            <person name="Sun Q."/>
            <person name="Zhang L."/>
            <person name="Zhou B."/>
            <person name="Peng R."/>
            <person name="Zhang X."/>
            <person name="Liu F."/>
        </authorList>
    </citation>
    <scope>NUCLEOTIDE SEQUENCE [LARGE SCALE GENOMIC DNA]</scope>
    <source>
        <strain evidence="3">cv. PA1801</strain>
    </source>
</reference>
<dbReference type="GO" id="GO:0015074">
    <property type="term" value="P:DNA integration"/>
    <property type="evidence" value="ECO:0007669"/>
    <property type="project" value="InterPro"/>
</dbReference>
<organism evidence="2 3">
    <name type="scientific">Gossypium australe</name>
    <dbReference type="NCBI Taxonomy" id="47621"/>
    <lineage>
        <taxon>Eukaryota</taxon>
        <taxon>Viridiplantae</taxon>
        <taxon>Streptophyta</taxon>
        <taxon>Embryophyta</taxon>
        <taxon>Tracheophyta</taxon>
        <taxon>Spermatophyta</taxon>
        <taxon>Magnoliopsida</taxon>
        <taxon>eudicotyledons</taxon>
        <taxon>Gunneridae</taxon>
        <taxon>Pentapetalae</taxon>
        <taxon>rosids</taxon>
        <taxon>malvids</taxon>
        <taxon>Malvales</taxon>
        <taxon>Malvaceae</taxon>
        <taxon>Malvoideae</taxon>
        <taxon>Gossypium</taxon>
    </lineage>
</organism>
<dbReference type="OrthoDB" id="2013610at2759"/>
<dbReference type="AlphaFoldDB" id="A0A5B6UYS9"/>
<dbReference type="GO" id="GO:0003676">
    <property type="term" value="F:nucleic acid binding"/>
    <property type="evidence" value="ECO:0007669"/>
    <property type="project" value="InterPro"/>
</dbReference>
<dbReference type="InterPro" id="IPR036397">
    <property type="entry name" value="RNaseH_sf"/>
</dbReference>
<dbReference type="PROSITE" id="PS50994">
    <property type="entry name" value="INTEGRASE"/>
    <property type="match status" value="1"/>
</dbReference>
<protein>
    <submittedName>
        <fullName evidence="2">DNA/RNA polymerases superfamily protein</fullName>
    </submittedName>
</protein>
<dbReference type="Proteomes" id="UP000325315">
    <property type="component" value="Unassembled WGS sequence"/>
</dbReference>
<name>A0A5B6UYS9_9ROSI</name>
<dbReference type="SUPFAM" id="SSF53098">
    <property type="entry name" value="Ribonuclease H-like"/>
    <property type="match status" value="1"/>
</dbReference>
<evidence type="ECO:0000313" key="2">
    <source>
        <dbReference type="EMBL" id="KAA3461682.1"/>
    </source>
</evidence>
<dbReference type="Gene3D" id="3.30.420.10">
    <property type="entry name" value="Ribonuclease H-like superfamily/Ribonuclease H"/>
    <property type="match status" value="1"/>
</dbReference>
<dbReference type="EMBL" id="SMMG02000009">
    <property type="protein sequence ID" value="KAA3461682.1"/>
    <property type="molecule type" value="Genomic_DNA"/>
</dbReference>
<gene>
    <name evidence="2" type="ORF">EPI10_028234</name>
</gene>